<organism evidence="5 6">
    <name type="scientific">Aspergillus nanangensis</name>
    <dbReference type="NCBI Taxonomy" id="2582783"/>
    <lineage>
        <taxon>Eukaryota</taxon>
        <taxon>Fungi</taxon>
        <taxon>Dikarya</taxon>
        <taxon>Ascomycota</taxon>
        <taxon>Pezizomycotina</taxon>
        <taxon>Eurotiomycetes</taxon>
        <taxon>Eurotiomycetidae</taxon>
        <taxon>Eurotiales</taxon>
        <taxon>Aspergillaceae</taxon>
        <taxon>Aspergillus</taxon>
        <taxon>Aspergillus subgen. Circumdati</taxon>
    </lineage>
</organism>
<dbReference type="PANTHER" id="PTHR13878">
    <property type="entry name" value="GULONOLACTONE OXIDASE"/>
    <property type="match status" value="1"/>
</dbReference>
<name>A0AAD4GR15_ASPNN</name>
<comment type="similarity">
    <text evidence="1">Belongs to the oxygen-dependent FAD-linked oxidoreductase family.</text>
</comment>
<evidence type="ECO:0000313" key="6">
    <source>
        <dbReference type="Proteomes" id="UP001194746"/>
    </source>
</evidence>
<dbReference type="EMBL" id="VCAU01000084">
    <property type="protein sequence ID" value="KAF9886062.1"/>
    <property type="molecule type" value="Genomic_DNA"/>
</dbReference>
<gene>
    <name evidence="5" type="ORF">FE257_012119</name>
</gene>
<dbReference type="SUPFAM" id="SSF56176">
    <property type="entry name" value="FAD-binding/transporter-associated domain-like"/>
    <property type="match status" value="1"/>
</dbReference>
<evidence type="ECO:0000313" key="5">
    <source>
        <dbReference type="EMBL" id="KAF9886062.1"/>
    </source>
</evidence>
<feature type="signal peptide" evidence="3">
    <location>
        <begin position="1"/>
        <end position="17"/>
    </location>
</feature>
<keyword evidence="2" id="KW-0560">Oxidoreductase</keyword>
<evidence type="ECO:0000259" key="4">
    <source>
        <dbReference type="PROSITE" id="PS51387"/>
    </source>
</evidence>
<dbReference type="InterPro" id="IPR016169">
    <property type="entry name" value="FAD-bd_PCMH_sub2"/>
</dbReference>
<dbReference type="Gene3D" id="3.30.465.10">
    <property type="match status" value="2"/>
</dbReference>
<dbReference type="InterPro" id="IPR036318">
    <property type="entry name" value="FAD-bd_PCMH-like_sf"/>
</dbReference>
<keyword evidence="3" id="KW-0732">Signal</keyword>
<feature type="domain" description="FAD-binding PCMH-type" evidence="4">
    <location>
        <begin position="113"/>
        <end position="295"/>
    </location>
</feature>
<evidence type="ECO:0000256" key="2">
    <source>
        <dbReference type="ARBA" id="ARBA00023002"/>
    </source>
</evidence>
<feature type="chain" id="PRO_5042119431" description="FAD-binding PCMH-type domain-containing protein" evidence="3">
    <location>
        <begin position="18"/>
        <end position="593"/>
    </location>
</feature>
<dbReference type="PROSITE" id="PS51387">
    <property type="entry name" value="FAD_PCMH"/>
    <property type="match status" value="1"/>
</dbReference>
<reference evidence="5" key="1">
    <citation type="journal article" date="2019" name="Beilstein J. Org. Chem.">
        <title>Nanangenines: drimane sesquiterpenoids as the dominant metabolite cohort of a novel Australian fungus, Aspergillus nanangensis.</title>
        <authorList>
            <person name="Lacey H.J."/>
            <person name="Gilchrist C.L.M."/>
            <person name="Crombie A."/>
            <person name="Kalaitzis J.A."/>
            <person name="Vuong D."/>
            <person name="Rutledge P.J."/>
            <person name="Turner P."/>
            <person name="Pitt J.I."/>
            <person name="Lacey E."/>
            <person name="Chooi Y.H."/>
            <person name="Piggott A.M."/>
        </authorList>
    </citation>
    <scope>NUCLEOTIDE SEQUENCE</scope>
    <source>
        <strain evidence="5">MST-FP2251</strain>
    </source>
</reference>
<dbReference type="InterPro" id="IPR016166">
    <property type="entry name" value="FAD-bd_PCMH"/>
</dbReference>
<comment type="caution">
    <text evidence="5">The sequence shown here is derived from an EMBL/GenBank/DDBJ whole genome shotgun (WGS) entry which is preliminary data.</text>
</comment>
<dbReference type="AlphaFoldDB" id="A0AAD4GR15"/>
<dbReference type="InterPro" id="IPR050432">
    <property type="entry name" value="FAD-linked_Oxidoreductases_BP"/>
</dbReference>
<accession>A0AAD4GR15</accession>
<sequence>MYIFMFVAAALLINVYASTCRCRSHEPCWPTEAEWNAFNHSINGHLQHVRPVGHVCHGDGYDPASCEYAKSHTNNTLWRVSEPGALIPINWESDPSQNEECWVVGPQTIPCGQGRIPPFAVLAETAQEIQATVRFARERNVRVVRNTGHDSNGKSSGVDALQINMSKLKQIRHTSDFIPTGGGSASLGQAVTLGAGVMGFELLDAAADAGFIALAGLCPTVGVAGGFIQGGGHSVLAPLYGVASDNALEFEVVTAQGDLVVANQFQNPDLYWAFRGGGGGTFGVAVHTTVQTFPDIPAVRVSLDIQVPLTSAELAGQHGNADIWHIIEDIVDLIATLNTGTNSADLTITPTPSTGNQSQITFTTYMTGAGSGNPIDIHDADAQFAPLRSKLDARRGVSYSYSSTPYAYLSTAVAEPTPFDRWGVGFVEGSVFLSDEFSMSTAAPHKIAKVLSQIQFWPGNRAEILIAGGGRVKANKAVVESALLPAWRDALLMMTVRRYLGPTPSPEAQREFRREMTSVVMPLMRSLERDSLHMGSYLNLADPDEPRWKEAFWGRNYPRLYRVKQTWDADGVFVVRHGVGSEDWHDEGLCRRA</sequence>
<dbReference type="InterPro" id="IPR006094">
    <property type="entry name" value="Oxid_FAD_bind_N"/>
</dbReference>
<reference evidence="5" key="2">
    <citation type="submission" date="2020-02" db="EMBL/GenBank/DDBJ databases">
        <authorList>
            <person name="Gilchrist C.L.M."/>
            <person name="Chooi Y.-H."/>
        </authorList>
    </citation>
    <scope>NUCLEOTIDE SEQUENCE</scope>
    <source>
        <strain evidence="5">MST-FP2251</strain>
    </source>
</reference>
<evidence type="ECO:0000256" key="3">
    <source>
        <dbReference type="SAM" id="SignalP"/>
    </source>
</evidence>
<proteinExistence type="inferred from homology"/>
<dbReference type="Proteomes" id="UP001194746">
    <property type="component" value="Unassembled WGS sequence"/>
</dbReference>
<dbReference type="GO" id="GO:0071949">
    <property type="term" value="F:FAD binding"/>
    <property type="evidence" value="ECO:0007669"/>
    <property type="project" value="InterPro"/>
</dbReference>
<protein>
    <recommendedName>
        <fullName evidence="4">FAD-binding PCMH-type domain-containing protein</fullName>
    </recommendedName>
</protein>
<dbReference type="Pfam" id="PF08031">
    <property type="entry name" value="BBE"/>
    <property type="match status" value="1"/>
</dbReference>
<dbReference type="PANTHER" id="PTHR13878:SF155">
    <property type="entry name" value="ALCOHOL OXIDASE, PUTATIVE (AFU_ORTHOLOGUE AFUA_4G00430)-RELATED"/>
    <property type="match status" value="1"/>
</dbReference>
<dbReference type="Pfam" id="PF01565">
    <property type="entry name" value="FAD_binding_4"/>
    <property type="match status" value="1"/>
</dbReference>
<evidence type="ECO:0000256" key="1">
    <source>
        <dbReference type="ARBA" id="ARBA00005466"/>
    </source>
</evidence>
<dbReference type="InterPro" id="IPR012951">
    <property type="entry name" value="BBE"/>
</dbReference>
<dbReference type="GO" id="GO:0016491">
    <property type="term" value="F:oxidoreductase activity"/>
    <property type="evidence" value="ECO:0007669"/>
    <property type="project" value="UniProtKB-KW"/>
</dbReference>
<keyword evidence="6" id="KW-1185">Reference proteome</keyword>